<protein>
    <submittedName>
        <fullName evidence="2">Uncharacterized protein</fullName>
    </submittedName>
</protein>
<keyword evidence="1" id="KW-1133">Transmembrane helix</keyword>
<name>A0A3M7QUJ7_BRAPC</name>
<gene>
    <name evidence="2" type="ORF">BpHYR1_036698</name>
</gene>
<keyword evidence="3" id="KW-1185">Reference proteome</keyword>
<proteinExistence type="predicted"/>
<sequence>MFLCKAKDYLRKINSIPKKLEFIKNSIFVFLININISIWSLNLIDKRSDQDKNFLQMRIFNLFIKLIKCFSKMCQNFAEKFQS</sequence>
<dbReference type="AlphaFoldDB" id="A0A3M7QUJ7"/>
<evidence type="ECO:0000256" key="1">
    <source>
        <dbReference type="SAM" id="Phobius"/>
    </source>
</evidence>
<evidence type="ECO:0000313" key="2">
    <source>
        <dbReference type="EMBL" id="RNA14658.1"/>
    </source>
</evidence>
<dbReference type="EMBL" id="REGN01005141">
    <property type="protein sequence ID" value="RNA14658.1"/>
    <property type="molecule type" value="Genomic_DNA"/>
</dbReference>
<keyword evidence="1" id="KW-0812">Transmembrane</keyword>
<organism evidence="2 3">
    <name type="scientific">Brachionus plicatilis</name>
    <name type="common">Marine rotifer</name>
    <name type="synonym">Brachionus muelleri</name>
    <dbReference type="NCBI Taxonomy" id="10195"/>
    <lineage>
        <taxon>Eukaryota</taxon>
        <taxon>Metazoa</taxon>
        <taxon>Spiralia</taxon>
        <taxon>Gnathifera</taxon>
        <taxon>Rotifera</taxon>
        <taxon>Eurotatoria</taxon>
        <taxon>Monogononta</taxon>
        <taxon>Pseudotrocha</taxon>
        <taxon>Ploima</taxon>
        <taxon>Brachionidae</taxon>
        <taxon>Brachionus</taxon>
    </lineage>
</organism>
<feature type="transmembrane region" description="Helical" evidence="1">
    <location>
        <begin position="27"/>
        <end position="44"/>
    </location>
</feature>
<dbReference type="Proteomes" id="UP000276133">
    <property type="component" value="Unassembled WGS sequence"/>
</dbReference>
<evidence type="ECO:0000313" key="3">
    <source>
        <dbReference type="Proteomes" id="UP000276133"/>
    </source>
</evidence>
<comment type="caution">
    <text evidence="2">The sequence shown here is derived from an EMBL/GenBank/DDBJ whole genome shotgun (WGS) entry which is preliminary data.</text>
</comment>
<accession>A0A3M7QUJ7</accession>
<keyword evidence="1" id="KW-0472">Membrane</keyword>
<reference evidence="2 3" key="1">
    <citation type="journal article" date="2018" name="Sci. Rep.">
        <title>Genomic signatures of local adaptation to the degree of environmental predictability in rotifers.</title>
        <authorList>
            <person name="Franch-Gras L."/>
            <person name="Hahn C."/>
            <person name="Garcia-Roger E.M."/>
            <person name="Carmona M.J."/>
            <person name="Serra M."/>
            <person name="Gomez A."/>
        </authorList>
    </citation>
    <scope>NUCLEOTIDE SEQUENCE [LARGE SCALE GENOMIC DNA]</scope>
    <source>
        <strain evidence="2">HYR1</strain>
    </source>
</reference>